<dbReference type="AlphaFoldDB" id="A0A915HVG5"/>
<dbReference type="Proteomes" id="UP000887565">
    <property type="component" value="Unplaced"/>
</dbReference>
<evidence type="ECO:0000313" key="1">
    <source>
        <dbReference type="Proteomes" id="UP000887565"/>
    </source>
</evidence>
<accession>A0A915HVG5</accession>
<dbReference type="WBParaSite" id="nRc.2.0.1.t05780-RA">
    <property type="protein sequence ID" value="nRc.2.0.1.t05780-RA"/>
    <property type="gene ID" value="nRc.2.0.1.g05780"/>
</dbReference>
<proteinExistence type="predicted"/>
<name>A0A915HVG5_ROMCU</name>
<sequence length="70" mass="8167">HLHYLPPPFYISKTLGFWKGQFRDSNRDRSNPSDSVVEARVLALETDNNDDHIARENRQNHHGQNKITIV</sequence>
<evidence type="ECO:0000313" key="2">
    <source>
        <dbReference type="WBParaSite" id="nRc.2.0.1.t05780-RA"/>
    </source>
</evidence>
<organism evidence="1 2">
    <name type="scientific">Romanomermis culicivorax</name>
    <name type="common">Nematode worm</name>
    <dbReference type="NCBI Taxonomy" id="13658"/>
    <lineage>
        <taxon>Eukaryota</taxon>
        <taxon>Metazoa</taxon>
        <taxon>Ecdysozoa</taxon>
        <taxon>Nematoda</taxon>
        <taxon>Enoplea</taxon>
        <taxon>Dorylaimia</taxon>
        <taxon>Mermithida</taxon>
        <taxon>Mermithoidea</taxon>
        <taxon>Mermithidae</taxon>
        <taxon>Romanomermis</taxon>
    </lineage>
</organism>
<protein>
    <submittedName>
        <fullName evidence="2">Uncharacterized protein</fullName>
    </submittedName>
</protein>
<keyword evidence="1" id="KW-1185">Reference proteome</keyword>
<reference evidence="2" key="1">
    <citation type="submission" date="2022-11" db="UniProtKB">
        <authorList>
            <consortium name="WormBaseParasite"/>
        </authorList>
    </citation>
    <scope>IDENTIFICATION</scope>
</reference>